<evidence type="ECO:0000313" key="2">
    <source>
        <dbReference type="EMBL" id="PIC45877.1"/>
    </source>
</evidence>
<protein>
    <submittedName>
        <fullName evidence="2">Uncharacterized protein</fullName>
    </submittedName>
</protein>
<dbReference type="GO" id="GO:0000139">
    <property type="term" value="C:Golgi membrane"/>
    <property type="evidence" value="ECO:0007669"/>
    <property type="project" value="TreeGrafter"/>
</dbReference>
<proteinExistence type="predicted"/>
<dbReference type="GO" id="GO:0034066">
    <property type="term" value="C:Ric1-Rgp1 guanyl-nucleotide exchange factor complex"/>
    <property type="evidence" value="ECO:0007669"/>
    <property type="project" value="InterPro"/>
</dbReference>
<dbReference type="InterPro" id="IPR040096">
    <property type="entry name" value="Ric1"/>
</dbReference>
<accession>A0A2G5V2A1</accession>
<gene>
    <name evidence="2" type="primary">Cnig_chr_II.g5750</name>
    <name evidence="2" type="ORF">B9Z55_005750</name>
</gene>
<keyword evidence="3" id="KW-1185">Reference proteome</keyword>
<dbReference type="STRING" id="1611254.A0A2G5V2A1"/>
<evidence type="ECO:0000256" key="1">
    <source>
        <dbReference type="SAM" id="MobiDB-lite"/>
    </source>
</evidence>
<feature type="compositionally biased region" description="Low complexity" evidence="1">
    <location>
        <begin position="46"/>
        <end position="62"/>
    </location>
</feature>
<dbReference type="PANTHER" id="PTHR22746">
    <property type="entry name" value="RAB6A-GEF COMPLEX PARTNER PROTEIN 1"/>
    <property type="match status" value="1"/>
</dbReference>
<reference evidence="3" key="1">
    <citation type="submission" date="2017-10" db="EMBL/GenBank/DDBJ databases">
        <title>Rapid genome shrinkage in a self-fertile nematode reveals novel sperm competition proteins.</title>
        <authorList>
            <person name="Yin D."/>
            <person name="Schwarz E.M."/>
            <person name="Thomas C.G."/>
            <person name="Felde R.L."/>
            <person name="Korf I.F."/>
            <person name="Cutter A.D."/>
            <person name="Schartner C.M."/>
            <person name="Ralston E.J."/>
            <person name="Meyer B.J."/>
            <person name="Haag E.S."/>
        </authorList>
    </citation>
    <scope>NUCLEOTIDE SEQUENCE [LARGE SCALE GENOMIC DNA]</scope>
    <source>
        <strain evidence="3">JU1422</strain>
    </source>
</reference>
<dbReference type="GO" id="GO:0005829">
    <property type="term" value="C:cytosol"/>
    <property type="evidence" value="ECO:0007669"/>
    <property type="project" value="TreeGrafter"/>
</dbReference>
<sequence length="150" mass="16504">MDQAARLVKEALEEKKWTMAKEMVRFAGSIGAEDIDALTPPPSAKTSLSRRPTVSSPTTDSSTEFFINRFQAGAAARLNKVGHSQSTDQKDPPRKDFLGSSKEKTALSRVLSGELSPQLTVNRLAARMTTILEEHAWHQSMSPNRTSTFV</sequence>
<feature type="compositionally biased region" description="Basic and acidic residues" evidence="1">
    <location>
        <begin position="88"/>
        <end position="103"/>
    </location>
</feature>
<name>A0A2G5V2A1_9PELO</name>
<evidence type="ECO:0000313" key="3">
    <source>
        <dbReference type="Proteomes" id="UP000230233"/>
    </source>
</evidence>
<feature type="region of interest" description="Disordered" evidence="1">
    <location>
        <begin position="31"/>
        <end position="62"/>
    </location>
</feature>
<dbReference type="Proteomes" id="UP000230233">
    <property type="component" value="Chromosome II"/>
</dbReference>
<comment type="caution">
    <text evidence="2">The sequence shown here is derived from an EMBL/GenBank/DDBJ whole genome shotgun (WGS) entry which is preliminary data.</text>
</comment>
<dbReference type="EMBL" id="PDUG01000002">
    <property type="protein sequence ID" value="PIC45877.1"/>
    <property type="molecule type" value="Genomic_DNA"/>
</dbReference>
<organism evidence="2 3">
    <name type="scientific">Caenorhabditis nigoni</name>
    <dbReference type="NCBI Taxonomy" id="1611254"/>
    <lineage>
        <taxon>Eukaryota</taxon>
        <taxon>Metazoa</taxon>
        <taxon>Ecdysozoa</taxon>
        <taxon>Nematoda</taxon>
        <taxon>Chromadorea</taxon>
        <taxon>Rhabditida</taxon>
        <taxon>Rhabditina</taxon>
        <taxon>Rhabditomorpha</taxon>
        <taxon>Rhabditoidea</taxon>
        <taxon>Rhabditidae</taxon>
        <taxon>Peloderinae</taxon>
        <taxon>Caenorhabditis</taxon>
    </lineage>
</organism>
<dbReference type="AlphaFoldDB" id="A0A2G5V2A1"/>
<dbReference type="OrthoDB" id="67540at2759"/>
<feature type="region of interest" description="Disordered" evidence="1">
    <location>
        <begin position="78"/>
        <end position="103"/>
    </location>
</feature>
<dbReference type="GO" id="GO:0006886">
    <property type="term" value="P:intracellular protein transport"/>
    <property type="evidence" value="ECO:0007669"/>
    <property type="project" value="InterPro"/>
</dbReference>
<dbReference type="PANTHER" id="PTHR22746:SF10">
    <property type="entry name" value="GUANINE NUCLEOTIDE EXCHANGE FACTOR SUBUNIT RIC1"/>
    <property type="match status" value="1"/>
</dbReference>
<dbReference type="GO" id="GO:0042147">
    <property type="term" value="P:retrograde transport, endosome to Golgi"/>
    <property type="evidence" value="ECO:0007669"/>
    <property type="project" value="TreeGrafter"/>
</dbReference>